<feature type="region of interest" description="Disordered" evidence="1">
    <location>
        <begin position="1028"/>
        <end position="1063"/>
    </location>
</feature>
<feature type="region of interest" description="Disordered" evidence="1">
    <location>
        <begin position="81"/>
        <end position="115"/>
    </location>
</feature>
<comment type="caution">
    <text evidence="3">The sequence shown here is derived from an EMBL/GenBank/DDBJ whole genome shotgun (WGS) entry which is preliminary data.</text>
</comment>
<dbReference type="InterPro" id="IPR038808">
    <property type="entry name" value="MOS1-like"/>
</dbReference>
<evidence type="ECO:0000256" key="2">
    <source>
        <dbReference type="SAM" id="Phobius"/>
    </source>
</evidence>
<feature type="region of interest" description="Disordered" evidence="1">
    <location>
        <begin position="897"/>
        <end position="920"/>
    </location>
</feature>
<keyword evidence="4" id="KW-1185">Reference proteome</keyword>
<evidence type="ECO:0000313" key="4">
    <source>
        <dbReference type="Proteomes" id="UP000604825"/>
    </source>
</evidence>
<sequence length="1308" mass="143723">MAAAPARALAADKRSHPLRVLILLPISISLRFHWVQLVLPDYKGLGFSAAGGANARLVPNAWGSSSLLSLKKGEGSGSFVNINDHPSSPVSSSMSTDESDLLDSPVSCGRTSHDSVTAISRPQSTELRSGSWKFAHSQISFLDVLKAPLRTIAKRGLHHTERGLPYVQMISQYLIPRTLSQMVNKEVILFLLQISLGNQNRLNYMLHKFLIYVCLLHVLITGIILLTGMEFVFEEWYHMGGEERHGPHGVYHPENNDSCYAHVPVDTFVKSLPHLILEKVKDNHSDALEKQPVIKKDVALLEKIKCLPHHILGKVKGNHSDALEKQPVIKENVALLEKIKCLNIKARNLRACNMPEISLCKESKVECPKSLNLKADHLANDVPFSAATSFITSAFDMANYVSERISTANNHEDQPLAENCSQQGHARTANDLLKSPHEIQHSRRELSAQNSQPQGEERGKSQQKAKSIAKLEFVQNQKSNDAPGHPAVDSLPVMTDSHQDQSFPWNTSQQGHVLTDDILNSPRYEIEHPRWRESPTKYAKQLQMENENIEHEATFIAKPEDLSTQPFVHSLKSNDAPGESADYHVYARSNALRNRHGSSAEDISFSMPGHGWKDHSTVDSLPVVRTDTYQDQSFPEGTSLQVQGRAVDDMVNSPGYDIELSRRELSAQHPKQLQEEERGKLQQKAKANAKLEELKRCLFVQNHMSNDVPQETNKNLCKQNAGSAAKNTAAAISSTQNVMCAAKKTDISMLEHIAQKTEAESHDSNAPKLLQTEDREGQVHKQESISRGSTPASDTAAANISPLIPNTISPVKNTEIKIMEPIDLKGVSHTNESRTPMHLQMEEKRRQVHSHRRILRGCTPASGPAGVNKGSLIHNVIPSAKNNENSMMEHIAWKSASQSHENSSPKRLQMENRQRQVHPQERVLRERSNIAESTEDITTVSGTHVNAPNAEAKPHVDLSTQSKNRPVSPCVFGTKNTETSGLLKAPVSGVVINSSIITMQTPLARGFTVGSIMLGDVSVASNQEKTVAKEVDDDTTNSCASPKQTKQLGKNQHDEQHAKDPHGCDSIMCAEVKEPSKKERPEAGGVNCMAIPAPNHPSGNQSTVLQDAVPAKTSEIERHAHQPEYIELHLQNPRQMGASALSTAHVLPGPISVPENNILNGSSAPVWMWDAAEGILTSDIGNITVVGTAITSRSRSELTESIYGVSEMDQHCMQVIGGMSYDTVVANPEIQYHAGLAHQQVNPVWLPHGQQDMSYHSSSGTGVYWPQMDVGAAMQSHGVTRPVVGAGHPGYQLMPPQMDVGAAMQVMA</sequence>
<dbReference type="GO" id="GO:0040029">
    <property type="term" value="P:epigenetic regulation of gene expression"/>
    <property type="evidence" value="ECO:0007669"/>
    <property type="project" value="TreeGrafter"/>
</dbReference>
<feature type="compositionally biased region" description="Low complexity" evidence="1">
    <location>
        <begin position="84"/>
        <end position="96"/>
    </location>
</feature>
<dbReference type="PANTHER" id="PTHR34805:SF2">
    <property type="entry name" value="BAT2 N-TERMINAL DOMAIN-CONTAINING PROTEIN"/>
    <property type="match status" value="1"/>
</dbReference>
<proteinExistence type="predicted"/>
<dbReference type="Proteomes" id="UP000604825">
    <property type="component" value="Unassembled WGS sequence"/>
</dbReference>
<feature type="compositionally biased region" description="Basic and acidic residues" evidence="1">
    <location>
        <begin position="908"/>
        <end position="920"/>
    </location>
</feature>
<feature type="region of interest" description="Disordered" evidence="1">
    <location>
        <begin position="757"/>
        <end position="798"/>
    </location>
</feature>
<feature type="region of interest" description="Disordered" evidence="1">
    <location>
        <begin position="439"/>
        <end position="508"/>
    </location>
</feature>
<accession>A0A811QE94</accession>
<dbReference type="PANTHER" id="PTHR34805">
    <property type="entry name" value="PROTEIN MODIFIER OF SNC1 1"/>
    <property type="match status" value="1"/>
</dbReference>
<feature type="compositionally biased region" description="Polar residues" evidence="1">
    <location>
        <begin position="785"/>
        <end position="798"/>
    </location>
</feature>
<keyword evidence="2" id="KW-0812">Transmembrane</keyword>
<feature type="transmembrane region" description="Helical" evidence="2">
    <location>
        <begin position="209"/>
        <end position="229"/>
    </location>
</feature>
<feature type="compositionally biased region" description="Basic and acidic residues" evidence="1">
    <location>
        <begin position="757"/>
        <end position="784"/>
    </location>
</feature>
<protein>
    <submittedName>
        <fullName evidence="3">Uncharacterized protein</fullName>
    </submittedName>
</protein>
<name>A0A811QE94_9POAL</name>
<evidence type="ECO:0000256" key="1">
    <source>
        <dbReference type="SAM" id="MobiDB-lite"/>
    </source>
</evidence>
<feature type="compositionally biased region" description="Polar residues" evidence="1">
    <location>
        <begin position="897"/>
        <end position="906"/>
    </location>
</feature>
<organism evidence="3 4">
    <name type="scientific">Miscanthus lutarioriparius</name>
    <dbReference type="NCBI Taxonomy" id="422564"/>
    <lineage>
        <taxon>Eukaryota</taxon>
        <taxon>Viridiplantae</taxon>
        <taxon>Streptophyta</taxon>
        <taxon>Embryophyta</taxon>
        <taxon>Tracheophyta</taxon>
        <taxon>Spermatophyta</taxon>
        <taxon>Magnoliopsida</taxon>
        <taxon>Liliopsida</taxon>
        <taxon>Poales</taxon>
        <taxon>Poaceae</taxon>
        <taxon>PACMAD clade</taxon>
        <taxon>Panicoideae</taxon>
        <taxon>Andropogonodae</taxon>
        <taxon>Andropogoneae</taxon>
        <taxon>Saccharinae</taxon>
        <taxon>Miscanthus</taxon>
    </lineage>
</organism>
<reference evidence="3" key="1">
    <citation type="submission" date="2020-10" db="EMBL/GenBank/DDBJ databases">
        <authorList>
            <person name="Han B."/>
            <person name="Lu T."/>
            <person name="Zhao Q."/>
            <person name="Huang X."/>
            <person name="Zhao Y."/>
        </authorList>
    </citation>
    <scope>NUCLEOTIDE SEQUENCE</scope>
</reference>
<feature type="compositionally biased region" description="Polar residues" evidence="1">
    <location>
        <begin position="1036"/>
        <end position="1050"/>
    </location>
</feature>
<feature type="region of interest" description="Disordered" evidence="1">
    <location>
        <begin position="942"/>
        <end position="964"/>
    </location>
</feature>
<keyword evidence="2" id="KW-1133">Transmembrane helix</keyword>
<gene>
    <name evidence="3" type="ORF">NCGR_LOCUS39247</name>
</gene>
<evidence type="ECO:0000313" key="3">
    <source>
        <dbReference type="EMBL" id="CAD6255708.1"/>
    </source>
</evidence>
<keyword evidence="2" id="KW-0472">Membrane</keyword>
<dbReference type="OrthoDB" id="667208at2759"/>
<feature type="compositionally biased region" description="Basic and acidic residues" evidence="1">
    <location>
        <begin position="1051"/>
        <end position="1063"/>
    </location>
</feature>
<dbReference type="EMBL" id="CAJGYO010000010">
    <property type="protein sequence ID" value="CAD6255708.1"/>
    <property type="molecule type" value="Genomic_DNA"/>
</dbReference>